<feature type="domain" description="Stage III sporulation protein AA AAA+ ATPase" evidence="3">
    <location>
        <begin position="3"/>
        <end position="306"/>
    </location>
</feature>
<protein>
    <submittedName>
        <fullName evidence="4">Stage III sporulation protein AA</fullName>
    </submittedName>
</protein>
<gene>
    <name evidence="4" type="primary">spoIIIAA</name>
    <name evidence="4" type="ORF">OCV77_05740</name>
</gene>
<reference evidence="4 5" key="1">
    <citation type="journal article" date="2021" name="ISME Commun">
        <title>Automated analysis of genomic sequences facilitates high-throughput and comprehensive description of bacteria.</title>
        <authorList>
            <person name="Hitch T.C.A."/>
        </authorList>
    </citation>
    <scope>NUCLEOTIDE SEQUENCE [LARGE SCALE GENOMIC DNA]</scope>
    <source>
        <strain evidence="4 5">Sanger_18</strain>
    </source>
</reference>
<evidence type="ECO:0000313" key="5">
    <source>
        <dbReference type="Proteomes" id="UP001652432"/>
    </source>
</evidence>
<dbReference type="RefSeq" id="WP_262574002.1">
    <property type="nucleotide sequence ID" value="NZ_JAOQKJ010000004.1"/>
</dbReference>
<dbReference type="InterPro" id="IPR014217">
    <property type="entry name" value="Spore_III_AA"/>
</dbReference>
<proteinExistence type="predicted"/>
<sequence>MNAEEILHIFPQAVRGRFRMAAEKAEGLQEIRFAVGRPVRVIMEEGEFFLRNTGKLTRIIAEDCWILQEKEMAQFLDHVCSYSRYAYEEDIRQGFLTVPGGHRIGIAGQVILKEDGGIKNMKYISYANIRISHEIPGAAGLLMPYLYEKGRILNTILIGPPLSGKTTVLRDMIRQLSYGGGAHRGRQVAVVDERSEIAGSYMGIPGNDLGLRTDILDSCPKSLGMLLLVRSMAPEVIAVDEIGGKRDADAILEIIRCGCSVIATMHGSCMEEMKERGIPETLFDCVVLLERRGREGEPFSILKRDGEGYDR</sequence>
<dbReference type="Pfam" id="PF19568">
    <property type="entry name" value="Spore_III_AA"/>
    <property type="match status" value="1"/>
</dbReference>
<keyword evidence="5" id="KW-1185">Reference proteome</keyword>
<accession>A0ABT2T167</accession>
<dbReference type="Gene3D" id="3.40.50.300">
    <property type="entry name" value="P-loop containing nucleotide triphosphate hydrolases"/>
    <property type="match status" value="1"/>
</dbReference>
<evidence type="ECO:0000313" key="4">
    <source>
        <dbReference type="EMBL" id="MCU6744002.1"/>
    </source>
</evidence>
<evidence type="ECO:0000259" key="3">
    <source>
        <dbReference type="Pfam" id="PF19568"/>
    </source>
</evidence>
<comment type="caution">
    <text evidence="4">The sequence shown here is derived from an EMBL/GenBank/DDBJ whole genome shotgun (WGS) entry which is preliminary data.</text>
</comment>
<name>A0ABT2T167_9FIRM</name>
<evidence type="ECO:0000256" key="2">
    <source>
        <dbReference type="ARBA" id="ARBA00022840"/>
    </source>
</evidence>
<dbReference type="EMBL" id="JAOQKJ010000004">
    <property type="protein sequence ID" value="MCU6744002.1"/>
    <property type="molecule type" value="Genomic_DNA"/>
</dbReference>
<evidence type="ECO:0000256" key="1">
    <source>
        <dbReference type="ARBA" id="ARBA00022741"/>
    </source>
</evidence>
<dbReference type="Proteomes" id="UP001652432">
    <property type="component" value="Unassembled WGS sequence"/>
</dbReference>
<dbReference type="NCBIfam" id="TIGR02858">
    <property type="entry name" value="spore_III_AA"/>
    <property type="match status" value="1"/>
</dbReference>
<dbReference type="SUPFAM" id="SSF52540">
    <property type="entry name" value="P-loop containing nucleoside triphosphate hydrolases"/>
    <property type="match status" value="1"/>
</dbReference>
<keyword evidence="1" id="KW-0547">Nucleotide-binding</keyword>
<dbReference type="PANTHER" id="PTHR20953">
    <property type="entry name" value="KINASE-RELATED"/>
    <property type="match status" value="1"/>
</dbReference>
<dbReference type="InterPro" id="IPR045735">
    <property type="entry name" value="Spore_III_AA_AAA+_ATPase"/>
</dbReference>
<dbReference type="PANTHER" id="PTHR20953:SF3">
    <property type="entry name" value="P-LOOP CONTAINING NUCLEOSIDE TRIPHOSPHATE HYDROLASES SUPERFAMILY PROTEIN"/>
    <property type="match status" value="1"/>
</dbReference>
<organism evidence="4 5">
    <name type="scientific">Suilimivivens aceti</name>
    <dbReference type="NCBI Taxonomy" id="2981774"/>
    <lineage>
        <taxon>Bacteria</taxon>
        <taxon>Bacillati</taxon>
        <taxon>Bacillota</taxon>
        <taxon>Clostridia</taxon>
        <taxon>Lachnospirales</taxon>
        <taxon>Lachnospiraceae</taxon>
        <taxon>Suilimivivens</taxon>
    </lineage>
</organism>
<keyword evidence="2" id="KW-0067">ATP-binding</keyword>
<dbReference type="InterPro" id="IPR027417">
    <property type="entry name" value="P-loop_NTPase"/>
</dbReference>